<dbReference type="Pfam" id="PF13305">
    <property type="entry name" value="TetR_C_33"/>
    <property type="match status" value="1"/>
</dbReference>
<dbReference type="InterPro" id="IPR050109">
    <property type="entry name" value="HTH-type_TetR-like_transc_reg"/>
</dbReference>
<dbReference type="Gene3D" id="1.10.357.10">
    <property type="entry name" value="Tetracycline Repressor, domain 2"/>
    <property type="match status" value="1"/>
</dbReference>
<dbReference type="InterPro" id="IPR025996">
    <property type="entry name" value="MT1864/Rv1816-like_C"/>
</dbReference>
<dbReference type="InterPro" id="IPR009057">
    <property type="entry name" value="Homeodomain-like_sf"/>
</dbReference>
<evidence type="ECO:0000256" key="5">
    <source>
        <dbReference type="SAM" id="MobiDB-lite"/>
    </source>
</evidence>
<evidence type="ECO:0000256" key="1">
    <source>
        <dbReference type="ARBA" id="ARBA00023015"/>
    </source>
</evidence>
<dbReference type="GO" id="GO:0000976">
    <property type="term" value="F:transcription cis-regulatory region binding"/>
    <property type="evidence" value="ECO:0007669"/>
    <property type="project" value="TreeGrafter"/>
</dbReference>
<dbReference type="GeneID" id="95623071"/>
<dbReference type="PANTHER" id="PTHR30055">
    <property type="entry name" value="HTH-TYPE TRANSCRIPTIONAL REGULATOR RUTR"/>
    <property type="match status" value="1"/>
</dbReference>
<sequence>MPPSTPSAPSTSSGAPTPQTPRQRYRAQLQQEIKQAALAQIAEGGIEALSINAIAKTLGMSGPALYKYFRNRDDLLTALISDAYEDAAEAIRTAAHRTADRSPRDRLLALAHAYRDWALAQPHRYLLLAGTPAATYEAPAHTTDSARAVMGPFLAVLAEGTPWPAAEPLYDEVRAWVTDTPAVAEWAAAYAPAADDPVPALAASVLAWSRMHGIVSLEVQGSFQGMGHDSATLLALEIGALADAVKLSPDA</sequence>
<dbReference type="PROSITE" id="PS50977">
    <property type="entry name" value="HTH_TETR_2"/>
    <property type="match status" value="1"/>
</dbReference>
<dbReference type="Pfam" id="PF00440">
    <property type="entry name" value="TetR_N"/>
    <property type="match status" value="1"/>
</dbReference>
<dbReference type="SUPFAM" id="SSF48498">
    <property type="entry name" value="Tetracyclin repressor-like, C-terminal domain"/>
    <property type="match status" value="1"/>
</dbReference>
<organism evidence="7 8">
    <name type="scientific">Streptomyces chrestomyceticus JCM 4735</name>
    <dbReference type="NCBI Taxonomy" id="1306181"/>
    <lineage>
        <taxon>Bacteria</taxon>
        <taxon>Bacillati</taxon>
        <taxon>Actinomycetota</taxon>
        <taxon>Actinomycetes</taxon>
        <taxon>Kitasatosporales</taxon>
        <taxon>Streptomycetaceae</taxon>
        <taxon>Streptomyces</taxon>
    </lineage>
</organism>
<evidence type="ECO:0000313" key="8">
    <source>
        <dbReference type="Proteomes" id="UP000287830"/>
    </source>
</evidence>
<feature type="DNA-binding region" description="H-T-H motif" evidence="4">
    <location>
        <begin position="50"/>
        <end position="69"/>
    </location>
</feature>
<feature type="compositionally biased region" description="Low complexity" evidence="5">
    <location>
        <begin position="7"/>
        <end position="21"/>
    </location>
</feature>
<evidence type="ECO:0000256" key="2">
    <source>
        <dbReference type="ARBA" id="ARBA00023125"/>
    </source>
</evidence>
<evidence type="ECO:0000259" key="6">
    <source>
        <dbReference type="PROSITE" id="PS50977"/>
    </source>
</evidence>
<dbReference type="RefSeq" id="WP_125046092.1">
    <property type="nucleotide sequence ID" value="NZ_BHZC01000001.1"/>
</dbReference>
<feature type="region of interest" description="Disordered" evidence="5">
    <location>
        <begin position="1"/>
        <end position="22"/>
    </location>
</feature>
<feature type="domain" description="HTH tetR-type" evidence="6">
    <location>
        <begin position="27"/>
        <end position="87"/>
    </location>
</feature>
<reference evidence="7 8" key="1">
    <citation type="submission" date="2018-11" db="EMBL/GenBank/DDBJ databases">
        <title>Whole genome sequence of Streptomyces chrestomyceticus NBRC 13444(T).</title>
        <authorList>
            <person name="Komaki H."/>
            <person name="Tamura T."/>
        </authorList>
    </citation>
    <scope>NUCLEOTIDE SEQUENCE [LARGE SCALE GENOMIC DNA]</scope>
    <source>
        <strain evidence="7 8">NBRC 13444</strain>
    </source>
</reference>
<dbReference type="Proteomes" id="UP000287830">
    <property type="component" value="Unassembled WGS sequence"/>
</dbReference>
<evidence type="ECO:0000256" key="3">
    <source>
        <dbReference type="ARBA" id="ARBA00023163"/>
    </source>
</evidence>
<name>A0A7U9PYK1_9ACTN</name>
<evidence type="ECO:0000313" key="7">
    <source>
        <dbReference type="EMBL" id="GCD36443.1"/>
    </source>
</evidence>
<dbReference type="EMBL" id="BHZC01000001">
    <property type="protein sequence ID" value="GCD36443.1"/>
    <property type="molecule type" value="Genomic_DNA"/>
</dbReference>
<dbReference type="InterPro" id="IPR036271">
    <property type="entry name" value="Tet_transcr_reg_TetR-rel_C_sf"/>
</dbReference>
<keyword evidence="1" id="KW-0805">Transcription regulation</keyword>
<dbReference type="AlphaFoldDB" id="A0A7U9PYK1"/>
<dbReference type="GO" id="GO:0003700">
    <property type="term" value="F:DNA-binding transcription factor activity"/>
    <property type="evidence" value="ECO:0007669"/>
    <property type="project" value="TreeGrafter"/>
</dbReference>
<keyword evidence="2 4" id="KW-0238">DNA-binding</keyword>
<comment type="caution">
    <text evidence="7">The sequence shown here is derived from an EMBL/GenBank/DDBJ whole genome shotgun (WGS) entry which is preliminary data.</text>
</comment>
<dbReference type="OrthoDB" id="3210322at2"/>
<protein>
    <submittedName>
        <fullName evidence="7">TetR family transcriptional regulator</fullName>
    </submittedName>
</protein>
<dbReference type="InterPro" id="IPR001647">
    <property type="entry name" value="HTH_TetR"/>
</dbReference>
<dbReference type="SUPFAM" id="SSF46689">
    <property type="entry name" value="Homeodomain-like"/>
    <property type="match status" value="1"/>
</dbReference>
<dbReference type="PRINTS" id="PR00455">
    <property type="entry name" value="HTHTETR"/>
</dbReference>
<gene>
    <name evidence="7" type="ORF">OEIGOIKO_04206</name>
</gene>
<dbReference type="PANTHER" id="PTHR30055:SF243">
    <property type="entry name" value="HTH-TYPE TRANSCRIPTIONAL REGULATOR RV1816"/>
    <property type="match status" value="1"/>
</dbReference>
<proteinExistence type="predicted"/>
<accession>A0A7U9PYK1</accession>
<evidence type="ECO:0000256" key="4">
    <source>
        <dbReference type="PROSITE-ProRule" id="PRU00335"/>
    </source>
</evidence>
<keyword evidence="3" id="KW-0804">Transcription</keyword>